<dbReference type="AlphaFoldDB" id="A0A402A469"/>
<evidence type="ECO:0000256" key="7">
    <source>
        <dbReference type="RuleBase" id="RU362042"/>
    </source>
</evidence>
<dbReference type="CDD" id="cd06530">
    <property type="entry name" value="S26_SPase_I"/>
    <property type="match status" value="1"/>
</dbReference>
<dbReference type="InterPro" id="IPR019533">
    <property type="entry name" value="Peptidase_S26"/>
</dbReference>
<keyword evidence="7" id="KW-0472">Membrane</keyword>
<evidence type="ECO:0000256" key="6">
    <source>
        <dbReference type="PIRSR" id="PIRSR600223-1"/>
    </source>
</evidence>
<dbReference type="InterPro" id="IPR036286">
    <property type="entry name" value="LexA/Signal_pep-like_sf"/>
</dbReference>
<dbReference type="SUPFAM" id="SSF51306">
    <property type="entry name" value="LexA/Signal peptidase"/>
    <property type="match status" value="1"/>
</dbReference>
<dbReference type="GO" id="GO:0004252">
    <property type="term" value="F:serine-type endopeptidase activity"/>
    <property type="evidence" value="ECO:0007669"/>
    <property type="project" value="InterPro"/>
</dbReference>
<comment type="subcellular location">
    <subcellularLocation>
        <location evidence="2">Cell membrane</location>
        <topology evidence="2">Single-pass type II membrane protein</topology>
    </subcellularLocation>
    <subcellularLocation>
        <location evidence="7">Membrane</location>
        <topology evidence="7">Single-pass type II membrane protein</topology>
    </subcellularLocation>
</comment>
<feature type="active site" evidence="6">
    <location>
        <position position="47"/>
    </location>
</feature>
<feature type="domain" description="Peptidase S26" evidence="8">
    <location>
        <begin position="19"/>
        <end position="180"/>
    </location>
</feature>
<dbReference type="Proteomes" id="UP000287352">
    <property type="component" value="Unassembled WGS sequence"/>
</dbReference>
<dbReference type="PROSITE" id="PS00760">
    <property type="entry name" value="SPASE_I_2"/>
    <property type="match status" value="1"/>
</dbReference>
<keyword evidence="7" id="KW-0812">Transmembrane</keyword>
<dbReference type="InterPro" id="IPR019757">
    <property type="entry name" value="Pept_S26A_signal_pept_1_Lys-AS"/>
</dbReference>
<evidence type="ECO:0000313" key="9">
    <source>
        <dbReference type="EMBL" id="GCE13912.1"/>
    </source>
</evidence>
<dbReference type="EMBL" id="BIFR01000001">
    <property type="protein sequence ID" value="GCE13912.1"/>
    <property type="molecule type" value="Genomic_DNA"/>
</dbReference>
<accession>A0A402A469</accession>
<protein>
    <recommendedName>
        <fullName evidence="4 7">Signal peptidase I</fullName>
        <ecNumber evidence="4 7">3.4.21.89</ecNumber>
    </recommendedName>
</protein>
<evidence type="ECO:0000256" key="3">
    <source>
        <dbReference type="ARBA" id="ARBA00009370"/>
    </source>
</evidence>
<comment type="caution">
    <text evidence="7">Lacks conserved residue(s) required for the propagation of feature annotation.</text>
</comment>
<gene>
    <name evidence="9" type="ORF">KTT_37710</name>
</gene>
<keyword evidence="7" id="KW-0645">Protease</keyword>
<feature type="transmembrane region" description="Helical" evidence="7">
    <location>
        <begin position="20"/>
        <end position="38"/>
    </location>
</feature>
<dbReference type="Gene3D" id="2.10.109.10">
    <property type="entry name" value="Umud Fragment, subunit A"/>
    <property type="match status" value="1"/>
</dbReference>
<dbReference type="InterPro" id="IPR000223">
    <property type="entry name" value="Pept_S26A_signal_pept_1"/>
</dbReference>
<dbReference type="NCBIfam" id="TIGR02227">
    <property type="entry name" value="sigpep_I_bact"/>
    <property type="match status" value="1"/>
</dbReference>
<keyword evidence="5 7" id="KW-0378">Hydrolase</keyword>
<dbReference type="PANTHER" id="PTHR43390:SF1">
    <property type="entry name" value="CHLOROPLAST PROCESSING PEPTIDASE"/>
    <property type="match status" value="1"/>
</dbReference>
<evidence type="ECO:0000259" key="8">
    <source>
        <dbReference type="Pfam" id="PF10502"/>
    </source>
</evidence>
<name>A0A402A469_9CHLR</name>
<comment type="similarity">
    <text evidence="3 7">Belongs to the peptidase S26 family.</text>
</comment>
<evidence type="ECO:0000313" key="10">
    <source>
        <dbReference type="Proteomes" id="UP000287352"/>
    </source>
</evidence>
<dbReference type="GO" id="GO:0006465">
    <property type="term" value="P:signal peptide processing"/>
    <property type="evidence" value="ECO:0007669"/>
    <property type="project" value="InterPro"/>
</dbReference>
<evidence type="ECO:0000256" key="4">
    <source>
        <dbReference type="ARBA" id="ARBA00013208"/>
    </source>
</evidence>
<organism evidence="9 10">
    <name type="scientific">Tengunoibacter tsumagoiensis</name>
    <dbReference type="NCBI Taxonomy" id="2014871"/>
    <lineage>
        <taxon>Bacteria</taxon>
        <taxon>Bacillati</taxon>
        <taxon>Chloroflexota</taxon>
        <taxon>Ktedonobacteria</taxon>
        <taxon>Ktedonobacterales</taxon>
        <taxon>Dictyobacteraceae</taxon>
        <taxon>Tengunoibacter</taxon>
    </lineage>
</organism>
<evidence type="ECO:0000256" key="1">
    <source>
        <dbReference type="ARBA" id="ARBA00000677"/>
    </source>
</evidence>
<keyword evidence="10" id="KW-1185">Reference proteome</keyword>
<feature type="transmembrane region" description="Helical" evidence="7">
    <location>
        <begin position="223"/>
        <end position="241"/>
    </location>
</feature>
<reference evidence="10" key="1">
    <citation type="submission" date="2018-12" db="EMBL/GenBank/DDBJ databases">
        <title>Tengunoibacter tsumagoiensis gen. nov., sp. nov., Dictyobacter kobayashii sp. nov., D. alpinus sp. nov., and D. joshuensis sp. nov. and description of Dictyobacteraceae fam. nov. within the order Ktedonobacterales isolated from Tengu-no-mugimeshi.</title>
        <authorList>
            <person name="Wang C.M."/>
            <person name="Zheng Y."/>
            <person name="Sakai Y."/>
            <person name="Toyoda A."/>
            <person name="Minakuchi Y."/>
            <person name="Abe K."/>
            <person name="Yokota A."/>
            <person name="Yabe S."/>
        </authorList>
    </citation>
    <scope>NUCLEOTIDE SEQUENCE [LARGE SCALE GENOMIC DNA]</scope>
    <source>
        <strain evidence="10">Uno3</strain>
    </source>
</reference>
<evidence type="ECO:0000256" key="5">
    <source>
        <dbReference type="ARBA" id="ARBA00022801"/>
    </source>
</evidence>
<comment type="catalytic activity">
    <reaction evidence="1 7">
        <text>Cleavage of hydrophobic, N-terminal signal or leader sequences from secreted and periplasmic proteins.</text>
        <dbReference type="EC" id="3.4.21.89"/>
    </reaction>
</comment>
<proteinExistence type="inferred from homology"/>
<evidence type="ECO:0000256" key="2">
    <source>
        <dbReference type="ARBA" id="ARBA00004401"/>
    </source>
</evidence>
<dbReference type="GO" id="GO:0009003">
    <property type="term" value="F:signal peptidase activity"/>
    <property type="evidence" value="ECO:0007669"/>
    <property type="project" value="UniProtKB-EC"/>
</dbReference>
<keyword evidence="7" id="KW-1133">Transmembrane helix</keyword>
<dbReference type="PANTHER" id="PTHR43390">
    <property type="entry name" value="SIGNAL PEPTIDASE I"/>
    <property type="match status" value="1"/>
</dbReference>
<feature type="active site" evidence="6">
    <location>
        <position position="90"/>
    </location>
</feature>
<dbReference type="PRINTS" id="PR00727">
    <property type="entry name" value="LEADERPTASE"/>
</dbReference>
<comment type="caution">
    <text evidence="9">The sequence shown here is derived from an EMBL/GenBank/DDBJ whole genome shotgun (WGS) entry which is preliminary data.</text>
</comment>
<dbReference type="GO" id="GO:0005886">
    <property type="term" value="C:plasma membrane"/>
    <property type="evidence" value="ECO:0007669"/>
    <property type="project" value="UniProtKB-SubCell"/>
</dbReference>
<sequence>MNVLKVEQNFEKRNRLIREIIETVVLTALMFFIINIAVQNYTVDGPSMENSLHDGERIMVDKVSYQFHAPARGDVVVFIAPPHPEENYVKRIIAIPGDVVTIKGNDVTVDGVTLHETYVTPTRQGNSFYNRPGYPVYDHFVLPKDKYLALGDDRINSSDSRDWGLLPRSNIIGRAALVYWPIIHEDNAGFLPNVSSVFANVHQEGTKTATHAPDSAISWQNSGAMALLIGPGLILGAVGFSRRWGRR</sequence>
<dbReference type="EC" id="3.4.21.89" evidence="4 7"/>
<dbReference type="Pfam" id="PF10502">
    <property type="entry name" value="Peptidase_S26"/>
    <property type="match status" value="1"/>
</dbReference>